<evidence type="ECO:0000313" key="8">
    <source>
        <dbReference type="Proteomes" id="UP000037210"/>
    </source>
</evidence>
<protein>
    <recommendedName>
        <fullName evidence="6">Yip1 domain-containing protein</fullName>
    </recommendedName>
</protein>
<keyword evidence="2 5" id="KW-0812">Transmembrane</keyword>
<comment type="caution">
    <text evidence="7">The sequence shown here is derived from an EMBL/GenBank/DDBJ whole genome shotgun (WGS) entry which is preliminary data.</text>
</comment>
<evidence type="ECO:0000256" key="2">
    <source>
        <dbReference type="ARBA" id="ARBA00022692"/>
    </source>
</evidence>
<dbReference type="EMBL" id="LFWZ01000004">
    <property type="protein sequence ID" value="KON31470.1"/>
    <property type="molecule type" value="Genomic_DNA"/>
</dbReference>
<keyword evidence="3 5" id="KW-1133">Transmembrane helix</keyword>
<proteinExistence type="predicted"/>
<evidence type="ECO:0000256" key="4">
    <source>
        <dbReference type="ARBA" id="ARBA00023136"/>
    </source>
</evidence>
<feature type="domain" description="Yip1" evidence="6">
    <location>
        <begin position="13"/>
        <end position="215"/>
    </location>
</feature>
<accession>A0A0M0BSZ5</accession>
<evidence type="ECO:0000259" key="6">
    <source>
        <dbReference type="Pfam" id="PF04893"/>
    </source>
</evidence>
<dbReference type="InterPro" id="IPR006977">
    <property type="entry name" value="Yip1_dom"/>
</dbReference>
<evidence type="ECO:0000256" key="5">
    <source>
        <dbReference type="SAM" id="Phobius"/>
    </source>
</evidence>
<feature type="transmembrane region" description="Helical" evidence="5">
    <location>
        <begin position="173"/>
        <end position="192"/>
    </location>
</feature>
<keyword evidence="4 5" id="KW-0472">Membrane</keyword>
<feature type="transmembrane region" description="Helical" evidence="5">
    <location>
        <begin position="91"/>
        <end position="111"/>
    </location>
</feature>
<feature type="transmembrane region" description="Helical" evidence="5">
    <location>
        <begin position="34"/>
        <end position="53"/>
    </location>
</feature>
<evidence type="ECO:0000313" key="7">
    <source>
        <dbReference type="EMBL" id="KON31470.1"/>
    </source>
</evidence>
<reference evidence="7 8" key="1">
    <citation type="submission" date="2015-06" db="EMBL/GenBank/DDBJ databases">
        <title>New insights into the roles of widespread benthic archaea in carbon and nitrogen cycling.</title>
        <authorList>
            <person name="Lazar C.S."/>
            <person name="Baker B.J."/>
            <person name="Seitz K.W."/>
            <person name="Hyde A.S."/>
            <person name="Dick G.J."/>
            <person name="Hinrichs K.-U."/>
            <person name="Teske A.P."/>
        </authorList>
    </citation>
    <scope>NUCLEOTIDE SEQUENCE [LARGE SCALE GENOMIC DNA]</scope>
    <source>
        <strain evidence="7">DG-45</strain>
    </source>
</reference>
<feature type="transmembrane region" description="Helical" evidence="5">
    <location>
        <begin position="198"/>
        <end position="219"/>
    </location>
</feature>
<gene>
    <name evidence="7" type="ORF">AC482_00685</name>
</gene>
<sequence>MSEAGRGFLSKVWGSLTSPRGTMESIRGEDLRKGAILILALAAISAWAGYVYASKLPFALPAASQYSGFGQVPSPAAVRRSLMTIFAFRDGVGAVVIWLVPSLLLHLLMSLRGGGSLSRMLALRGFASTPLLLQQVLRLVDAYIVSEEALLRVTVAQAAGQGMAFQLLRGASFVLNIFGLWAFVLTLMAASVNYKASAAKAAVATAAAYLAFVLLRLILPI</sequence>
<comment type="subcellular location">
    <subcellularLocation>
        <location evidence="1">Membrane</location>
        <topology evidence="1">Multi-pass membrane protein</topology>
    </subcellularLocation>
</comment>
<evidence type="ECO:0000256" key="3">
    <source>
        <dbReference type="ARBA" id="ARBA00022989"/>
    </source>
</evidence>
<organism evidence="7 8">
    <name type="scientific">miscellaneous Crenarchaeota group-15 archaeon DG-45</name>
    <dbReference type="NCBI Taxonomy" id="1685127"/>
    <lineage>
        <taxon>Archaea</taxon>
        <taxon>Candidatus Bathyarchaeota</taxon>
        <taxon>MCG-15</taxon>
    </lineage>
</organism>
<dbReference type="AlphaFoldDB" id="A0A0M0BSZ5"/>
<dbReference type="GO" id="GO:0016020">
    <property type="term" value="C:membrane"/>
    <property type="evidence" value="ECO:0007669"/>
    <property type="project" value="UniProtKB-SubCell"/>
</dbReference>
<evidence type="ECO:0000256" key="1">
    <source>
        <dbReference type="ARBA" id="ARBA00004141"/>
    </source>
</evidence>
<dbReference type="Proteomes" id="UP000037210">
    <property type="component" value="Unassembled WGS sequence"/>
</dbReference>
<name>A0A0M0BSZ5_9ARCH</name>
<dbReference type="Pfam" id="PF04893">
    <property type="entry name" value="Yip1"/>
    <property type="match status" value="1"/>
</dbReference>